<dbReference type="Proteomes" id="UP001620295">
    <property type="component" value="Unassembled WGS sequence"/>
</dbReference>
<dbReference type="InterPro" id="IPR022598">
    <property type="entry name" value="FcoT_ThioEstase"/>
</dbReference>
<evidence type="ECO:0000256" key="5">
    <source>
        <dbReference type="ARBA" id="ARBA00035127"/>
    </source>
</evidence>
<dbReference type="EC" id="4.3.2.11" evidence="5"/>
<evidence type="ECO:0000313" key="9">
    <source>
        <dbReference type="EMBL" id="MFK4267782.1"/>
    </source>
</evidence>
<reference evidence="9 10" key="1">
    <citation type="submission" date="2024-11" db="EMBL/GenBank/DDBJ databases">
        <title>The Natural Products Discovery Center: Release of the First 8490 Sequenced Strains for Exploring Actinobacteria Biosynthetic Diversity.</title>
        <authorList>
            <person name="Kalkreuter E."/>
            <person name="Kautsar S.A."/>
            <person name="Yang D."/>
            <person name="Bader C.D."/>
            <person name="Teijaro C.N."/>
            <person name="Fluegel L."/>
            <person name="Davis C.M."/>
            <person name="Simpson J.R."/>
            <person name="Lauterbach L."/>
            <person name="Steele A.D."/>
            <person name="Gui C."/>
            <person name="Meng S."/>
            <person name="Li G."/>
            <person name="Viehrig K."/>
            <person name="Ye F."/>
            <person name="Su P."/>
            <person name="Kiefer A.F."/>
            <person name="Nichols A."/>
            <person name="Cepeda A.J."/>
            <person name="Yan W."/>
            <person name="Fan B."/>
            <person name="Jiang Y."/>
            <person name="Adhikari A."/>
            <person name="Zheng C.-J."/>
            <person name="Schuster L."/>
            <person name="Cowan T.M."/>
            <person name="Smanski M.J."/>
            <person name="Chevrette M.G."/>
            <person name="De Carvalho L.P.S."/>
            <person name="Shen B."/>
        </authorList>
    </citation>
    <scope>NUCLEOTIDE SEQUENCE [LARGE SCALE GENOMIC DNA]</scope>
    <source>
        <strain evidence="9 10">NPDC020863</strain>
    </source>
</reference>
<dbReference type="EMBL" id="JBJDQH010000007">
    <property type="protein sequence ID" value="MFK4267782.1"/>
    <property type="molecule type" value="Genomic_DNA"/>
</dbReference>
<comment type="similarity">
    <text evidence="4">Belongs to the FcoT family.</text>
</comment>
<comment type="catalytic activity">
    <reaction evidence="8">
        <text>a (3R)-3-[(carboxymethyl)amino]fatty acid + holo-[ACP] + H(+) = a (2E)-enoyl-[ACP] + glycine + H2O</text>
        <dbReference type="Rhea" id="RHEA:74923"/>
        <dbReference type="Rhea" id="RHEA-COMP:9685"/>
        <dbReference type="Rhea" id="RHEA-COMP:9925"/>
        <dbReference type="ChEBI" id="CHEBI:15377"/>
        <dbReference type="ChEBI" id="CHEBI:15378"/>
        <dbReference type="ChEBI" id="CHEBI:57305"/>
        <dbReference type="ChEBI" id="CHEBI:64479"/>
        <dbReference type="ChEBI" id="CHEBI:78784"/>
        <dbReference type="ChEBI" id="CHEBI:193080"/>
        <dbReference type="EC" id="4.3.2.11"/>
    </reaction>
    <physiologicalReaction direction="right-to-left" evidence="8">
        <dbReference type="Rhea" id="RHEA:74925"/>
    </physiologicalReaction>
</comment>
<name>A0ABW8LPF0_9ACTN</name>
<sequence>MTAGPLARPTAGTATAHPDDPALRERVLRPYRTNCRYLGPAEIRLDNEAVTASGAFRIGESCYIDDTGHFNAVEFNICFNQIAYYLIAKCAQNRLPPVFAAWTLDDYWQRQLSDILITRFTSRFHRAIRGQEFRGELSFTDFKLRSGDNGRAPLALIESECRFWDEGGGRCTGEIQIALTNLPQGAPR</sequence>
<evidence type="ECO:0000256" key="1">
    <source>
        <dbReference type="ARBA" id="ARBA00022832"/>
    </source>
</evidence>
<dbReference type="Pfam" id="PF10862">
    <property type="entry name" value="FcoT"/>
    <property type="match status" value="1"/>
</dbReference>
<keyword evidence="1" id="KW-0276">Fatty acid metabolism</keyword>
<dbReference type="Gene3D" id="3.10.129.30">
    <property type="entry name" value="Rv0098, thioesterase-like hot dog domain"/>
    <property type="match status" value="1"/>
</dbReference>
<evidence type="ECO:0000256" key="3">
    <source>
        <dbReference type="ARBA" id="ARBA00023239"/>
    </source>
</evidence>
<keyword evidence="2" id="KW-0443">Lipid metabolism</keyword>
<evidence type="ECO:0000256" key="2">
    <source>
        <dbReference type="ARBA" id="ARBA00023098"/>
    </source>
</evidence>
<keyword evidence="10" id="KW-1185">Reference proteome</keyword>
<dbReference type="InterPro" id="IPR043064">
    <property type="entry name" value="FcoT_ThioEstase_Rv0098-like_sf"/>
</dbReference>
<protein>
    <recommendedName>
        <fullName evidence="6">(2E)-enoyl-[ACP] glycyltransferase</fullName>
        <ecNumber evidence="5">4.3.2.11</ecNumber>
    </recommendedName>
    <alternativeName>
        <fullName evidence="7">(2E)-unsaturated fatty acyl-[ACP] glycyltransferase</fullName>
    </alternativeName>
</protein>
<keyword evidence="3" id="KW-0456">Lyase</keyword>
<evidence type="ECO:0000256" key="7">
    <source>
        <dbReference type="ARBA" id="ARBA00035448"/>
    </source>
</evidence>
<evidence type="ECO:0000313" key="10">
    <source>
        <dbReference type="Proteomes" id="UP001620295"/>
    </source>
</evidence>
<dbReference type="RefSeq" id="WP_404747004.1">
    <property type="nucleotide sequence ID" value="NZ_JBJDQH010000007.1"/>
</dbReference>
<evidence type="ECO:0000256" key="8">
    <source>
        <dbReference type="ARBA" id="ARBA00048742"/>
    </source>
</evidence>
<organism evidence="9 10">
    <name type="scientific">Streptomyces milbemycinicus</name>
    <dbReference type="NCBI Taxonomy" id="476552"/>
    <lineage>
        <taxon>Bacteria</taxon>
        <taxon>Bacillati</taxon>
        <taxon>Actinomycetota</taxon>
        <taxon>Actinomycetes</taxon>
        <taxon>Kitasatosporales</taxon>
        <taxon>Streptomycetaceae</taxon>
        <taxon>Streptomyces</taxon>
    </lineage>
</organism>
<comment type="caution">
    <text evidence="9">The sequence shown here is derived from an EMBL/GenBank/DDBJ whole genome shotgun (WGS) entry which is preliminary data.</text>
</comment>
<evidence type="ECO:0000256" key="4">
    <source>
        <dbReference type="ARBA" id="ARBA00035117"/>
    </source>
</evidence>
<evidence type="ECO:0000256" key="6">
    <source>
        <dbReference type="ARBA" id="ARBA00035169"/>
    </source>
</evidence>
<accession>A0ABW8LPF0</accession>
<gene>
    <name evidence="9" type="ORF">ACI2L5_23015</name>
</gene>
<proteinExistence type="inferred from homology"/>